<name>A0AAD9JY41_9ANNE</name>
<sequence length="252" mass="29308">MYGLGIRTNNDVEGWHRLNKRGRHHMPFYMLITLLHDEARLVHLQVRLVSEEKLKRHQERKYQKFQKRIFKYWGEYEHGIRSAFQLLRAFSHYMDLCKFNYTPPASGSVVTAAASSRTLVTTAEIHQSSTEPALSAIKGPPALRKRRRPKDLEKMMIGLPFKRQRFNQLSYARRPFAEKKMFTLTSLVGEERDSAGLQEGSKLQTTDLRVSFSSSLLEECISINSVKEMFTPAAWRQVKPMVSALKEHPLWN</sequence>
<dbReference type="AlphaFoldDB" id="A0AAD9JY41"/>
<keyword evidence="2" id="KW-1185">Reference proteome</keyword>
<gene>
    <name evidence="1" type="ORF">LSH36_119g00017</name>
</gene>
<evidence type="ECO:0000313" key="1">
    <source>
        <dbReference type="EMBL" id="KAK2161252.1"/>
    </source>
</evidence>
<reference evidence="1" key="1">
    <citation type="journal article" date="2023" name="Mol. Biol. Evol.">
        <title>Third-Generation Sequencing Reveals the Adaptive Role of the Epigenome in Three Deep-Sea Polychaetes.</title>
        <authorList>
            <person name="Perez M."/>
            <person name="Aroh O."/>
            <person name="Sun Y."/>
            <person name="Lan Y."/>
            <person name="Juniper S.K."/>
            <person name="Young C.R."/>
            <person name="Angers B."/>
            <person name="Qian P.Y."/>
        </authorList>
    </citation>
    <scope>NUCLEOTIDE SEQUENCE</scope>
    <source>
        <strain evidence="1">P08H-3</strain>
    </source>
</reference>
<dbReference type="Proteomes" id="UP001208570">
    <property type="component" value="Unassembled WGS sequence"/>
</dbReference>
<organism evidence="1 2">
    <name type="scientific">Paralvinella palmiformis</name>
    <dbReference type="NCBI Taxonomy" id="53620"/>
    <lineage>
        <taxon>Eukaryota</taxon>
        <taxon>Metazoa</taxon>
        <taxon>Spiralia</taxon>
        <taxon>Lophotrochozoa</taxon>
        <taxon>Annelida</taxon>
        <taxon>Polychaeta</taxon>
        <taxon>Sedentaria</taxon>
        <taxon>Canalipalpata</taxon>
        <taxon>Terebellida</taxon>
        <taxon>Terebelliformia</taxon>
        <taxon>Alvinellidae</taxon>
        <taxon>Paralvinella</taxon>
    </lineage>
</organism>
<protein>
    <submittedName>
        <fullName evidence="1">Uncharacterized protein</fullName>
    </submittedName>
</protein>
<accession>A0AAD9JY41</accession>
<comment type="caution">
    <text evidence="1">The sequence shown here is derived from an EMBL/GenBank/DDBJ whole genome shotgun (WGS) entry which is preliminary data.</text>
</comment>
<dbReference type="EMBL" id="JAODUP010000119">
    <property type="protein sequence ID" value="KAK2161252.1"/>
    <property type="molecule type" value="Genomic_DNA"/>
</dbReference>
<proteinExistence type="predicted"/>
<evidence type="ECO:0000313" key="2">
    <source>
        <dbReference type="Proteomes" id="UP001208570"/>
    </source>
</evidence>